<organism evidence="5 6">
    <name type="scientific">Desulfosporosinus youngiae DSM 17734</name>
    <dbReference type="NCBI Taxonomy" id="768710"/>
    <lineage>
        <taxon>Bacteria</taxon>
        <taxon>Bacillati</taxon>
        <taxon>Bacillota</taxon>
        <taxon>Clostridia</taxon>
        <taxon>Eubacteriales</taxon>
        <taxon>Desulfitobacteriaceae</taxon>
        <taxon>Desulfosporosinus</taxon>
    </lineage>
</organism>
<evidence type="ECO:0000313" key="6">
    <source>
        <dbReference type="Proteomes" id="UP000005104"/>
    </source>
</evidence>
<proteinExistence type="predicted"/>
<protein>
    <submittedName>
        <fullName evidence="5">DNA-binding domain-containing protein, AraC-type</fullName>
    </submittedName>
</protein>
<dbReference type="InterPro" id="IPR009057">
    <property type="entry name" value="Homeodomain-like_sf"/>
</dbReference>
<dbReference type="GO" id="GO:0003700">
    <property type="term" value="F:DNA-binding transcription factor activity"/>
    <property type="evidence" value="ECO:0007669"/>
    <property type="project" value="InterPro"/>
</dbReference>
<dbReference type="Proteomes" id="UP000005104">
    <property type="component" value="Chromosome"/>
</dbReference>
<feature type="domain" description="HTH araC/xylS-type" evidence="4">
    <location>
        <begin position="255"/>
        <end position="353"/>
    </location>
</feature>
<dbReference type="InterPro" id="IPR020449">
    <property type="entry name" value="Tscrpt_reg_AraC-type_HTH"/>
</dbReference>
<sequence>MTIVLNELRLFAIELRPIVAKSTGQRTLSLTAEGDLMTDVIEEVYGPMLSENGFVPQPEDGRFGSMGLCWKMTGGRGAGYYWTYGQKDLFNLKIHDFYFHEDTFFEFRLPECLSITYYESVSGEELSPYRRLNAGCTKTFTGGPDPCKMLIHRKIPIRSTGIEIMPAYYQDYLEQQYPGEYVNPRDAFRSLDQTESFPEMVRLLMQVKNYRGDGIAAKLFYESKVAEAVSLVVERHKKHDRREKQLSETDKRQIENLTAYINDHYAFDLPQERLARIACMGATKLKTSFRQYHDCTITEYIRQRRLSQAEYLLSSTDLSIGQVAQTVGYQSASRFAQLFRKSTGLVPNDYRKISLAGRG</sequence>
<dbReference type="Gene3D" id="1.10.10.60">
    <property type="entry name" value="Homeodomain-like"/>
    <property type="match status" value="2"/>
</dbReference>
<evidence type="ECO:0000259" key="4">
    <source>
        <dbReference type="PROSITE" id="PS01124"/>
    </source>
</evidence>
<keyword evidence="6" id="KW-1185">Reference proteome</keyword>
<dbReference type="AlphaFoldDB" id="H5XU03"/>
<evidence type="ECO:0000313" key="5">
    <source>
        <dbReference type="EMBL" id="EHQ88961.1"/>
    </source>
</evidence>
<dbReference type="SUPFAM" id="SSF46689">
    <property type="entry name" value="Homeodomain-like"/>
    <property type="match status" value="2"/>
</dbReference>
<keyword evidence="3" id="KW-0804">Transcription</keyword>
<gene>
    <name evidence="5" type="ORF">DesyoDRAFT_1837</name>
</gene>
<dbReference type="eggNOG" id="COG2207">
    <property type="taxonomic scope" value="Bacteria"/>
</dbReference>
<evidence type="ECO:0000256" key="3">
    <source>
        <dbReference type="ARBA" id="ARBA00023163"/>
    </source>
</evidence>
<dbReference type="PANTHER" id="PTHR47893:SF1">
    <property type="entry name" value="REGULATORY PROTEIN PCHR"/>
    <property type="match status" value="1"/>
</dbReference>
<keyword evidence="2 5" id="KW-0238">DNA-binding</keyword>
<dbReference type="HOGENOM" id="CLU_052345_2_1_9"/>
<name>H5XU03_9FIRM</name>
<dbReference type="GO" id="GO:0043565">
    <property type="term" value="F:sequence-specific DNA binding"/>
    <property type="evidence" value="ECO:0007669"/>
    <property type="project" value="InterPro"/>
</dbReference>
<dbReference type="STRING" id="768710.DesyoDRAFT_1837"/>
<dbReference type="Pfam" id="PF12833">
    <property type="entry name" value="HTH_18"/>
    <property type="match status" value="1"/>
</dbReference>
<dbReference type="InterPro" id="IPR018060">
    <property type="entry name" value="HTH_AraC"/>
</dbReference>
<reference evidence="5 6" key="1">
    <citation type="submission" date="2011-11" db="EMBL/GenBank/DDBJ databases">
        <title>The Noncontiguous Finished genome of Desulfosporosinus youngiae DSM 17734.</title>
        <authorList>
            <consortium name="US DOE Joint Genome Institute (JGI-PGF)"/>
            <person name="Lucas S."/>
            <person name="Han J."/>
            <person name="Lapidus A."/>
            <person name="Cheng J.-F."/>
            <person name="Goodwin L."/>
            <person name="Pitluck S."/>
            <person name="Peters L."/>
            <person name="Ovchinnikova G."/>
            <person name="Lu M."/>
            <person name="Land M.L."/>
            <person name="Hauser L."/>
            <person name="Pester M."/>
            <person name="Spring S."/>
            <person name="Ollivier B."/>
            <person name="Rattei T."/>
            <person name="Klenk H.-P."/>
            <person name="Wagner M."/>
            <person name="Loy A."/>
            <person name="Woyke T.J."/>
        </authorList>
    </citation>
    <scope>NUCLEOTIDE SEQUENCE [LARGE SCALE GENOMIC DNA]</scope>
    <source>
        <strain evidence="5 6">DSM 17734</strain>
    </source>
</reference>
<evidence type="ECO:0000256" key="1">
    <source>
        <dbReference type="ARBA" id="ARBA00023015"/>
    </source>
</evidence>
<dbReference type="PROSITE" id="PS01124">
    <property type="entry name" value="HTH_ARAC_FAMILY_2"/>
    <property type="match status" value="1"/>
</dbReference>
<dbReference type="SMART" id="SM00342">
    <property type="entry name" value="HTH_ARAC"/>
    <property type="match status" value="1"/>
</dbReference>
<dbReference type="EMBL" id="CM001441">
    <property type="protein sequence ID" value="EHQ88961.1"/>
    <property type="molecule type" value="Genomic_DNA"/>
</dbReference>
<dbReference type="PRINTS" id="PR00032">
    <property type="entry name" value="HTHARAC"/>
</dbReference>
<accession>H5XU03</accession>
<dbReference type="InterPro" id="IPR053142">
    <property type="entry name" value="PchR_regulatory_protein"/>
</dbReference>
<evidence type="ECO:0000256" key="2">
    <source>
        <dbReference type="ARBA" id="ARBA00023125"/>
    </source>
</evidence>
<dbReference type="PANTHER" id="PTHR47893">
    <property type="entry name" value="REGULATORY PROTEIN PCHR"/>
    <property type="match status" value="1"/>
</dbReference>
<keyword evidence="1" id="KW-0805">Transcription regulation</keyword>